<protein>
    <submittedName>
        <fullName evidence="3">Alpha/beta fold hydrolase</fullName>
    </submittedName>
</protein>
<dbReference type="InterPro" id="IPR050266">
    <property type="entry name" value="AB_hydrolase_sf"/>
</dbReference>
<organism evidence="3 4">
    <name type="scientific">Pontibacillus salicampi</name>
    <dbReference type="NCBI Taxonomy" id="1449801"/>
    <lineage>
        <taxon>Bacteria</taxon>
        <taxon>Bacillati</taxon>
        <taxon>Bacillota</taxon>
        <taxon>Bacilli</taxon>
        <taxon>Bacillales</taxon>
        <taxon>Bacillaceae</taxon>
        <taxon>Pontibacillus</taxon>
    </lineage>
</organism>
<evidence type="ECO:0000313" key="3">
    <source>
        <dbReference type="EMBL" id="MFC0523616.1"/>
    </source>
</evidence>
<dbReference type="RefSeq" id="WP_377346647.1">
    <property type="nucleotide sequence ID" value="NZ_JBHLTP010000005.1"/>
</dbReference>
<dbReference type="PANTHER" id="PTHR43798">
    <property type="entry name" value="MONOACYLGLYCEROL LIPASE"/>
    <property type="match status" value="1"/>
</dbReference>
<dbReference type="PANTHER" id="PTHR43798:SF31">
    <property type="entry name" value="AB HYDROLASE SUPERFAMILY PROTEIN YCLE"/>
    <property type="match status" value="1"/>
</dbReference>
<keyword evidence="1 3" id="KW-0378">Hydrolase</keyword>
<evidence type="ECO:0000259" key="2">
    <source>
        <dbReference type="Pfam" id="PF00561"/>
    </source>
</evidence>
<sequence length="267" mass="30481">MPEIELRDGAKLYYEESGTGKPILFVHGVWMSSRFFHKQLPYFAEDYHAIAIDLRGHGQSSKTENGHTIAQYAKDLHECIEKLELTDVTLVGWSMGAFVIWEYFHQFGENNIRASVVVDELASDFKWNDFEIGAFDIEALTGLMRDMQTNQRALLEGFLPLMFKEALPAAELNWMLEETTKVPASIASAILFDQSIIDCRPYLPHITVPTLLCFGKEEKLIPMAAGEHLLEQLPYARLQIFENSCHCPFLEESEGFNHVVDQYLQSL</sequence>
<evidence type="ECO:0000256" key="1">
    <source>
        <dbReference type="ARBA" id="ARBA00022801"/>
    </source>
</evidence>
<proteinExistence type="predicted"/>
<gene>
    <name evidence="3" type="ORF">ACFFGV_08460</name>
</gene>
<feature type="domain" description="AB hydrolase-1" evidence="2">
    <location>
        <begin position="21"/>
        <end position="131"/>
    </location>
</feature>
<dbReference type="Pfam" id="PF00561">
    <property type="entry name" value="Abhydrolase_1"/>
    <property type="match status" value="1"/>
</dbReference>
<dbReference type="PRINTS" id="PR00111">
    <property type="entry name" value="ABHYDROLASE"/>
</dbReference>
<dbReference type="Proteomes" id="UP001589836">
    <property type="component" value="Unassembled WGS sequence"/>
</dbReference>
<dbReference type="GO" id="GO:0016787">
    <property type="term" value="F:hydrolase activity"/>
    <property type="evidence" value="ECO:0007669"/>
    <property type="project" value="UniProtKB-KW"/>
</dbReference>
<dbReference type="Gene3D" id="3.40.50.1820">
    <property type="entry name" value="alpha/beta hydrolase"/>
    <property type="match status" value="1"/>
</dbReference>
<dbReference type="SUPFAM" id="SSF53474">
    <property type="entry name" value="alpha/beta-Hydrolases"/>
    <property type="match status" value="1"/>
</dbReference>
<dbReference type="InterPro" id="IPR000073">
    <property type="entry name" value="AB_hydrolase_1"/>
</dbReference>
<accession>A0ABV6LMG9</accession>
<dbReference type="InterPro" id="IPR029058">
    <property type="entry name" value="AB_hydrolase_fold"/>
</dbReference>
<name>A0ABV6LMG9_9BACI</name>
<reference evidence="3 4" key="1">
    <citation type="submission" date="2024-09" db="EMBL/GenBank/DDBJ databases">
        <authorList>
            <person name="Sun Q."/>
            <person name="Mori K."/>
        </authorList>
    </citation>
    <scope>NUCLEOTIDE SEQUENCE [LARGE SCALE GENOMIC DNA]</scope>
    <source>
        <strain evidence="3 4">NCAIM B.02529</strain>
    </source>
</reference>
<evidence type="ECO:0000313" key="4">
    <source>
        <dbReference type="Proteomes" id="UP001589836"/>
    </source>
</evidence>
<comment type="caution">
    <text evidence="3">The sequence shown here is derived from an EMBL/GenBank/DDBJ whole genome shotgun (WGS) entry which is preliminary data.</text>
</comment>
<keyword evidence="4" id="KW-1185">Reference proteome</keyword>
<dbReference type="EMBL" id="JBHLTP010000005">
    <property type="protein sequence ID" value="MFC0523616.1"/>
    <property type="molecule type" value="Genomic_DNA"/>
</dbReference>